<keyword evidence="7" id="KW-0732">Signal</keyword>
<dbReference type="InterPro" id="IPR012413">
    <property type="entry name" value="BA14K"/>
</dbReference>
<dbReference type="Pfam" id="PF07886">
    <property type="entry name" value="BA14K"/>
    <property type="match status" value="1"/>
</dbReference>
<evidence type="ECO:0000256" key="5">
    <source>
        <dbReference type="ARBA" id="ARBA00022734"/>
    </source>
</evidence>
<dbReference type="RefSeq" id="WP_172649229.1">
    <property type="nucleotide sequence ID" value="NZ_JAFICZ010000001.1"/>
</dbReference>
<sequence>MRRARVVKVVLMAATGAMVFSAPAISAPLQHSAGVAAAAPSLTEKVWCRYGQCYDNGGGAAVGGLVGGLIGGVIAAGAANAAAQQEAAAAQQHAASCAQRYRSYDAASNTFQAKDGRRYLCQ</sequence>
<protein>
    <recommendedName>
        <fullName evidence="3">Lectin-like protein BA14k</fullName>
    </recommendedName>
</protein>
<evidence type="ECO:0000256" key="1">
    <source>
        <dbReference type="ARBA" id="ARBA00004167"/>
    </source>
</evidence>
<comment type="function">
    <text evidence="6">Has immunoglobulin-binding and hemagglutination properties, and can bind to mannose. Essential for virulence. May be involved in LPS biosynthesis or polysaccharide transport.</text>
</comment>
<reference evidence="8" key="1">
    <citation type="submission" date="2021-02" db="EMBL/GenBank/DDBJ databases">
        <title>Genomic Encyclopedia of Type Strains, Phase IV (KMG-V): Genome sequencing to study the core and pangenomes of soil and plant-associated prokaryotes.</title>
        <authorList>
            <person name="Whitman W."/>
        </authorList>
    </citation>
    <scope>NUCLEOTIDE SEQUENCE</scope>
    <source>
        <strain evidence="8">USDA 406</strain>
    </source>
</reference>
<evidence type="ECO:0000256" key="6">
    <source>
        <dbReference type="ARBA" id="ARBA00025321"/>
    </source>
</evidence>
<accession>A0A8I1YJ20</accession>
<dbReference type="GO" id="GO:0016020">
    <property type="term" value="C:membrane"/>
    <property type="evidence" value="ECO:0007669"/>
    <property type="project" value="UniProtKB-SubCell"/>
</dbReference>
<keyword evidence="5" id="KW-0430">Lectin</keyword>
<evidence type="ECO:0000256" key="2">
    <source>
        <dbReference type="ARBA" id="ARBA00010270"/>
    </source>
</evidence>
<evidence type="ECO:0000256" key="3">
    <source>
        <dbReference type="ARBA" id="ARBA00020552"/>
    </source>
</evidence>
<feature type="chain" id="PRO_5034841145" description="Lectin-like protein BA14k" evidence="7">
    <location>
        <begin position="27"/>
        <end position="122"/>
    </location>
</feature>
<organism evidence="8 9">
    <name type="scientific">Bradyrhizobium elkanii</name>
    <dbReference type="NCBI Taxonomy" id="29448"/>
    <lineage>
        <taxon>Bacteria</taxon>
        <taxon>Pseudomonadati</taxon>
        <taxon>Pseudomonadota</taxon>
        <taxon>Alphaproteobacteria</taxon>
        <taxon>Hyphomicrobiales</taxon>
        <taxon>Nitrobacteraceae</taxon>
        <taxon>Bradyrhizobium</taxon>
    </lineage>
</organism>
<feature type="signal peptide" evidence="7">
    <location>
        <begin position="1"/>
        <end position="26"/>
    </location>
</feature>
<evidence type="ECO:0000256" key="7">
    <source>
        <dbReference type="SAM" id="SignalP"/>
    </source>
</evidence>
<dbReference type="AlphaFoldDB" id="A0A8I1YJ20"/>
<keyword evidence="4" id="KW-1003">Cell membrane</keyword>
<comment type="caution">
    <text evidence="8">The sequence shown here is derived from an EMBL/GenBank/DDBJ whole genome shotgun (WGS) entry which is preliminary data.</text>
</comment>
<comment type="subcellular location">
    <subcellularLocation>
        <location evidence="1">Membrane</location>
        <topology evidence="1">Single-pass membrane protein</topology>
    </subcellularLocation>
</comment>
<evidence type="ECO:0000313" key="8">
    <source>
        <dbReference type="EMBL" id="MBP1299489.1"/>
    </source>
</evidence>
<name>A0A8I1YJ20_BRAEL</name>
<keyword evidence="4" id="KW-0472">Membrane</keyword>
<proteinExistence type="inferred from homology"/>
<dbReference type="Proteomes" id="UP000673383">
    <property type="component" value="Unassembled WGS sequence"/>
</dbReference>
<dbReference type="GO" id="GO:0030246">
    <property type="term" value="F:carbohydrate binding"/>
    <property type="evidence" value="ECO:0007669"/>
    <property type="project" value="UniProtKB-KW"/>
</dbReference>
<dbReference type="EMBL" id="JAFICZ010000001">
    <property type="protein sequence ID" value="MBP1299489.1"/>
    <property type="molecule type" value="Genomic_DNA"/>
</dbReference>
<gene>
    <name evidence="8" type="ORF">JOH49_009242</name>
</gene>
<evidence type="ECO:0000313" key="9">
    <source>
        <dbReference type="Proteomes" id="UP000673383"/>
    </source>
</evidence>
<evidence type="ECO:0000256" key="4">
    <source>
        <dbReference type="ARBA" id="ARBA00022475"/>
    </source>
</evidence>
<comment type="similarity">
    <text evidence="2">Belongs to the BA14k family.</text>
</comment>